<dbReference type="GO" id="GO:0030246">
    <property type="term" value="F:carbohydrate binding"/>
    <property type="evidence" value="ECO:0007669"/>
    <property type="project" value="InterPro"/>
</dbReference>
<sequence length="1400" mass="147036">MPRHRFSKTFVAAAAALALVAAPMTAASAADVVLSDDDFTSPLSSSWRQSGGPTLSIAEVDGDPALQVANRANDFDGIETAPGVLDAGQTYSVSMRVRLDDAAAGPANLKIVYVPGYTTMGAEVPVTSDAWTTLSGQFTVAAGVSDAKVYIGSAPLAGPYTYFVDDLVLTQIDAPEQTPITPSPGIAPGGYPNPSTTEVATAQGTGNVAALTFDDGPAADTPALLDFLAEEGISAAFCVIGSQIEAPGGAELLRRIVAEGHVLCNHSTGFDDMGGYSVEQAQADLEQTLTIIRTALGDDDAPVPFFRAPNGSWGQTKQVAVALGMQPLAVTNTIQDWDGNDLSVETLEANIRTAMQPGQILLAHDGPANRANTVAAMRTVVTERLAEGWSFTLPTGTPAAVDPGTPGATVISTSFEEGLDGWQLRRSSNVTVAPTLETTTDQARTGTSSAVVANRGNQGDGIGFPVIGTLLPGVTYDLSAWVRFAPGQTAGDVWVTLQADSSFQTVAQATGFTNNGWTELTASVTMPTSELTTGLLYFETAYVAPPATGNISTFYVDDISVTQAEELVIQELEPIKDTVPFPVGVAIDSRETAGAQSQLVQRHFDQLSSENFMKPEAFYTAQGEFSPSPEGDLLMQYALDNGNRVWGHTLVWHAQTPAFFFQDESGAPLTDSEADQAILAERMRTHIYSVAEYYATEFGEYGAENPIIAFDVVNEVVNDGGQFDDGLRRSEWYRILGEDFIDLAFQYADEAFNDVYAAEGSDRPVTLFINDYNTEQQGKQNRMYALLERLIERGVPVDGIGHQFHVSLSFPVAELGATIDRFSDLPLTQAVTELDVTTGTPETEALFIDQGYYYRDAFRDFRERAEELFSVTIWGLTDNRSWRAANGGPLLFDARLQAKPAYYGVIDGELEAPQRVANVFQGEVGLGEVDSPEWDRLPLEIVEGETAFQLRWSGSILTAYVTVDDATDQATDAVTFEYEGETVTVERGDEGTVAREGGYDLVVPLTLPAAATEGDLLAFDLRVTDGTTTVGWNSEGVLGTLTLLEALSFTETVAAEGDVVIDGGIDEAWAAANSFTTAKQVEGATGAQAEVRTLWRDSTLYVLAEVADPIVDVTGSDPWIQDSVEMYIDAGNVKNGPYRYDDMQVRISAENVVSFGVGDEGFQRGRVESATTPVEGGYIVEAAISLLDSAGEGTFHGLDVQVNDAANGARSSITNWADPSGAGYQSTSRWGVAQLVGSGEVVPDGPVVSIGAGSVAAGGAVRVELAGFEPGDEVSLELGAAGIQPASLSAAALSPSAVLQTVTVGDDGTAAVTLTVPAATAPGAYVLSAIVDGVVLADAPLTVTAAATGGGAAPDGAGSGGGALAVTGAEAAGIIALALLLLALGVAALVVARRREARLP</sequence>
<feature type="chain" id="PRO_5039316111" description="Beta-xylanase" evidence="9">
    <location>
        <begin position="30"/>
        <end position="1400"/>
    </location>
</feature>
<feature type="transmembrane region" description="Helical" evidence="8">
    <location>
        <begin position="1371"/>
        <end position="1392"/>
    </location>
</feature>
<dbReference type="Gene3D" id="3.20.20.370">
    <property type="entry name" value="Glycoside hydrolase/deacetylase"/>
    <property type="match status" value="1"/>
</dbReference>
<dbReference type="Gene3D" id="2.60.40.1190">
    <property type="match status" value="1"/>
</dbReference>
<evidence type="ECO:0000313" key="13">
    <source>
        <dbReference type="Proteomes" id="UP001164706"/>
    </source>
</evidence>
<evidence type="ECO:0000256" key="7">
    <source>
        <dbReference type="RuleBase" id="RU361174"/>
    </source>
</evidence>
<feature type="domain" description="NodB homology" evidence="10">
    <location>
        <begin position="207"/>
        <end position="392"/>
    </location>
</feature>
<keyword evidence="6 7" id="KW-0624">Polysaccharide degradation</keyword>
<dbReference type="EMBL" id="CP113089">
    <property type="protein sequence ID" value="WAB82545.1"/>
    <property type="molecule type" value="Genomic_DNA"/>
</dbReference>
<dbReference type="InterPro" id="IPR003305">
    <property type="entry name" value="CenC_carb-bd"/>
</dbReference>
<keyword evidence="8" id="KW-1133">Transmembrane helix</keyword>
<evidence type="ECO:0000256" key="5">
    <source>
        <dbReference type="ARBA" id="ARBA00023295"/>
    </source>
</evidence>
<dbReference type="Pfam" id="PF01522">
    <property type="entry name" value="Polysacc_deac_1"/>
    <property type="match status" value="1"/>
</dbReference>
<dbReference type="SMART" id="SM00633">
    <property type="entry name" value="Glyco_10"/>
    <property type="match status" value="1"/>
</dbReference>
<dbReference type="Pfam" id="PF06452">
    <property type="entry name" value="CBM9_1"/>
    <property type="match status" value="1"/>
</dbReference>
<dbReference type="EC" id="3.2.1.8" evidence="7"/>
<evidence type="ECO:0000256" key="9">
    <source>
        <dbReference type="SAM" id="SignalP"/>
    </source>
</evidence>
<keyword evidence="3 7" id="KW-0378">Hydrolase</keyword>
<dbReference type="InterPro" id="IPR011330">
    <property type="entry name" value="Glyco_hydro/deAcase_b/a-brl"/>
</dbReference>
<dbReference type="InterPro" id="IPR018087">
    <property type="entry name" value="Glyco_hydro_5_CS"/>
</dbReference>
<dbReference type="PROSITE" id="PS51760">
    <property type="entry name" value="GH10_2"/>
    <property type="match status" value="1"/>
</dbReference>
<dbReference type="PANTHER" id="PTHR31490:SF90">
    <property type="entry name" value="ENDO-1,4-BETA-XYLANASE A"/>
    <property type="match status" value="1"/>
</dbReference>
<comment type="catalytic activity">
    <reaction evidence="7">
        <text>Endohydrolysis of (1-&gt;4)-beta-D-xylosidic linkages in xylans.</text>
        <dbReference type="EC" id="3.2.1.8"/>
    </reaction>
</comment>
<keyword evidence="2" id="KW-0677">Repeat</keyword>
<dbReference type="InterPro" id="IPR001000">
    <property type="entry name" value="GH10_dom"/>
</dbReference>
<dbReference type="InterPro" id="IPR017853">
    <property type="entry name" value="GH"/>
</dbReference>
<dbReference type="PROSITE" id="PS51677">
    <property type="entry name" value="NODB"/>
    <property type="match status" value="1"/>
</dbReference>
<evidence type="ECO:0000256" key="4">
    <source>
        <dbReference type="ARBA" id="ARBA00023277"/>
    </source>
</evidence>
<dbReference type="KEGG" id="mdb:OVN18_05965"/>
<dbReference type="SUPFAM" id="SSF51445">
    <property type="entry name" value="(Trans)glycosidases"/>
    <property type="match status" value="1"/>
</dbReference>
<evidence type="ECO:0000256" key="2">
    <source>
        <dbReference type="ARBA" id="ARBA00022737"/>
    </source>
</evidence>
<proteinExistence type="inferred from homology"/>
<keyword evidence="8" id="KW-0472">Membrane</keyword>
<dbReference type="InterPro" id="IPR044846">
    <property type="entry name" value="GH10"/>
</dbReference>
<feature type="domain" description="GH10" evidence="11">
    <location>
        <begin position="576"/>
        <end position="908"/>
    </location>
</feature>
<reference evidence="12" key="1">
    <citation type="submission" date="2022-11" db="EMBL/GenBank/DDBJ databases">
        <title>Description of Microcella daejonensis nov. sp, isolated from riverside soil.</title>
        <authorList>
            <person name="Molina K.M."/>
            <person name="Kim S.B."/>
        </authorList>
    </citation>
    <scope>NUCLEOTIDE SEQUENCE</scope>
    <source>
        <strain evidence="12">MMS21-STM12</strain>
    </source>
</reference>
<comment type="similarity">
    <text evidence="1 7">Belongs to the glycosyl hydrolase 10 (cellulase F) family.</text>
</comment>
<evidence type="ECO:0000313" key="12">
    <source>
        <dbReference type="EMBL" id="WAB82545.1"/>
    </source>
</evidence>
<name>A0A9E8MMS3_9MICO</name>
<dbReference type="Proteomes" id="UP001164706">
    <property type="component" value="Chromosome"/>
</dbReference>
<dbReference type="Gene3D" id="3.20.20.80">
    <property type="entry name" value="Glycosidases"/>
    <property type="match status" value="1"/>
</dbReference>
<dbReference type="GO" id="GO:0031176">
    <property type="term" value="F:endo-1,4-beta-xylanase activity"/>
    <property type="evidence" value="ECO:0007669"/>
    <property type="project" value="UniProtKB-EC"/>
</dbReference>
<dbReference type="GO" id="GO:0016810">
    <property type="term" value="F:hydrolase activity, acting on carbon-nitrogen (but not peptide) bonds"/>
    <property type="evidence" value="ECO:0007669"/>
    <property type="project" value="InterPro"/>
</dbReference>
<evidence type="ECO:0000256" key="1">
    <source>
        <dbReference type="ARBA" id="ARBA00007495"/>
    </source>
</evidence>
<dbReference type="Pfam" id="PF02018">
    <property type="entry name" value="CBM_4_9"/>
    <property type="match status" value="2"/>
</dbReference>
<evidence type="ECO:0000256" key="8">
    <source>
        <dbReference type="SAM" id="Phobius"/>
    </source>
</evidence>
<dbReference type="InterPro" id="IPR010502">
    <property type="entry name" value="Carb-bd_dom_fam9"/>
</dbReference>
<dbReference type="PRINTS" id="PR00134">
    <property type="entry name" value="GLHYDRLASE10"/>
</dbReference>
<keyword evidence="13" id="KW-1185">Reference proteome</keyword>
<keyword evidence="8" id="KW-0812">Transmembrane</keyword>
<dbReference type="SUPFAM" id="SSF88713">
    <property type="entry name" value="Glycoside hydrolase/deacetylase"/>
    <property type="match status" value="1"/>
</dbReference>
<dbReference type="CDD" id="cd00005">
    <property type="entry name" value="CBM9_like_1"/>
    <property type="match status" value="1"/>
</dbReference>
<keyword evidence="4 7" id="KW-0119">Carbohydrate metabolism</keyword>
<evidence type="ECO:0000259" key="11">
    <source>
        <dbReference type="PROSITE" id="PS51760"/>
    </source>
</evidence>
<dbReference type="PROSITE" id="PS00659">
    <property type="entry name" value="GLYCOSYL_HYDROL_F5"/>
    <property type="match status" value="1"/>
</dbReference>
<keyword evidence="9" id="KW-0732">Signal</keyword>
<dbReference type="InterPro" id="IPR002509">
    <property type="entry name" value="NODB_dom"/>
</dbReference>
<dbReference type="PANTHER" id="PTHR31490">
    <property type="entry name" value="GLYCOSYL HYDROLASE"/>
    <property type="match status" value="1"/>
</dbReference>
<evidence type="ECO:0000256" key="6">
    <source>
        <dbReference type="ARBA" id="ARBA00023326"/>
    </source>
</evidence>
<dbReference type="RefSeq" id="WP_267782670.1">
    <property type="nucleotide sequence ID" value="NZ_CP113089.1"/>
</dbReference>
<dbReference type="InterPro" id="IPR008979">
    <property type="entry name" value="Galactose-bd-like_sf"/>
</dbReference>
<dbReference type="CDD" id="cd10917">
    <property type="entry name" value="CE4_NodB_like_6s_7s"/>
    <property type="match status" value="1"/>
</dbReference>
<dbReference type="SUPFAM" id="SSF49785">
    <property type="entry name" value="Galactose-binding domain-like"/>
    <property type="match status" value="2"/>
</dbReference>
<dbReference type="Pfam" id="PF00331">
    <property type="entry name" value="Glyco_hydro_10"/>
    <property type="match status" value="1"/>
</dbReference>
<gene>
    <name evidence="12" type="ORF">OVN18_05965</name>
</gene>
<dbReference type="SUPFAM" id="SSF49344">
    <property type="entry name" value="CBD9-like"/>
    <property type="match status" value="1"/>
</dbReference>
<protein>
    <recommendedName>
        <fullName evidence="7">Beta-xylanase</fullName>
        <ecNumber evidence="7">3.2.1.8</ecNumber>
    </recommendedName>
</protein>
<evidence type="ECO:0000256" key="3">
    <source>
        <dbReference type="ARBA" id="ARBA00022801"/>
    </source>
</evidence>
<dbReference type="GO" id="GO:0000272">
    <property type="term" value="P:polysaccharide catabolic process"/>
    <property type="evidence" value="ECO:0007669"/>
    <property type="project" value="UniProtKB-KW"/>
</dbReference>
<feature type="signal peptide" evidence="9">
    <location>
        <begin position="1"/>
        <end position="29"/>
    </location>
</feature>
<evidence type="ECO:0000259" key="10">
    <source>
        <dbReference type="PROSITE" id="PS51677"/>
    </source>
</evidence>
<dbReference type="Gene3D" id="2.60.120.260">
    <property type="entry name" value="Galactose-binding domain-like"/>
    <property type="match status" value="2"/>
</dbReference>
<accession>A0A9E8MMS3</accession>
<organism evidence="12 13">
    <name type="scientific">Microcella daejeonensis</name>
    <dbReference type="NCBI Taxonomy" id="2994971"/>
    <lineage>
        <taxon>Bacteria</taxon>
        <taxon>Bacillati</taxon>
        <taxon>Actinomycetota</taxon>
        <taxon>Actinomycetes</taxon>
        <taxon>Micrococcales</taxon>
        <taxon>Microbacteriaceae</taxon>
        <taxon>Microcella</taxon>
    </lineage>
</organism>
<keyword evidence="5 7" id="KW-0326">Glycosidase</keyword>